<name>A0ABV5DQD9_9ACTN</name>
<evidence type="ECO:0000313" key="1">
    <source>
        <dbReference type="EMBL" id="MFB8766806.1"/>
    </source>
</evidence>
<protein>
    <submittedName>
        <fullName evidence="1">Uncharacterized protein</fullName>
    </submittedName>
</protein>
<reference evidence="1 2" key="1">
    <citation type="submission" date="2024-01" db="EMBL/GenBank/DDBJ databases">
        <title>Genome mining of biosynthetic gene clusters to explore secondary metabolites of Streptomyces sp.</title>
        <authorList>
            <person name="Baig A."/>
            <person name="Ajitkumar Shintre N."/>
            <person name="Kumar H."/>
            <person name="Anbarasu A."/>
            <person name="Ramaiah S."/>
        </authorList>
    </citation>
    <scope>NUCLEOTIDE SEQUENCE [LARGE SCALE GENOMIC DNA]</scope>
    <source>
        <strain evidence="1 2">A01</strain>
    </source>
</reference>
<dbReference type="Proteomes" id="UP001585053">
    <property type="component" value="Unassembled WGS sequence"/>
</dbReference>
<organism evidence="1 2">
    <name type="scientific">Nocardiopsis alba</name>
    <dbReference type="NCBI Taxonomy" id="53437"/>
    <lineage>
        <taxon>Bacteria</taxon>
        <taxon>Bacillati</taxon>
        <taxon>Actinomycetota</taxon>
        <taxon>Actinomycetes</taxon>
        <taxon>Streptosporangiales</taxon>
        <taxon>Nocardiopsidaceae</taxon>
        <taxon>Nocardiopsis</taxon>
    </lineage>
</organism>
<comment type="caution">
    <text evidence="1">The sequence shown here is derived from an EMBL/GenBank/DDBJ whole genome shotgun (WGS) entry which is preliminary data.</text>
</comment>
<dbReference type="EMBL" id="JAYMRS010000001">
    <property type="protein sequence ID" value="MFB8766806.1"/>
    <property type="molecule type" value="Genomic_DNA"/>
</dbReference>
<sequence length="217" mass="23522">MGELLRAPEAVGSWEWFVDTGGKAGIFECLSTIAAVAEIFHRHALLKVEAVEICWEHPRNRRADICKTIPVSGAIDTPEYAQSLLASRSGDTSDAQLKLLRAHGGGTWIDVQGNAHTEADLILLETMPLFDDVATEVAVHHDVWARYAFSGAPHPEVHAANAPRLAAALKEVESTLRSDTSPGEPTYFGAVEGYGIQAPEPYEIVDGRAPDLTDRID</sequence>
<evidence type="ECO:0000313" key="2">
    <source>
        <dbReference type="Proteomes" id="UP001585053"/>
    </source>
</evidence>
<accession>A0ABV5DQD9</accession>
<keyword evidence="2" id="KW-1185">Reference proteome</keyword>
<dbReference type="RefSeq" id="WP_376736783.1">
    <property type="nucleotide sequence ID" value="NZ_JAYMRS010000001.1"/>
</dbReference>
<gene>
    <name evidence="1" type="ORF">VSQ78_03760</name>
</gene>
<proteinExistence type="predicted"/>